<feature type="transmembrane region" description="Helical" evidence="1">
    <location>
        <begin position="32"/>
        <end position="50"/>
    </location>
</feature>
<dbReference type="Gene3D" id="1.20.120.1770">
    <property type="match status" value="1"/>
</dbReference>
<dbReference type="Pfam" id="PF13301">
    <property type="entry name" value="DUF4079"/>
    <property type="match status" value="1"/>
</dbReference>
<accession>A0A2T1GEA6</accession>
<feature type="transmembrane region" description="Helical" evidence="1">
    <location>
        <begin position="138"/>
        <end position="160"/>
    </location>
</feature>
<dbReference type="OrthoDB" id="530812at2"/>
<sequence>MGEQLSQLLEPIASQFRALSLPEPLTHWGHPFFMSIVMFAMGGYGAYAGWKGRILTASDPQAAIESKAEHRKIMPVMFAFMAIGATGGVLSLVIQKHAVMSSPHFWTATVLLTFLAINALIAGTGFGDNKPEFRKFHAYFGSTILILMVVHALMGLKLGLSI</sequence>
<keyword evidence="3" id="KW-1185">Reference proteome</keyword>
<dbReference type="PANTHER" id="PTHR36738:SF1">
    <property type="entry name" value="EXPRESSED PROTEIN"/>
    <property type="match status" value="1"/>
</dbReference>
<proteinExistence type="predicted"/>
<evidence type="ECO:0000313" key="2">
    <source>
        <dbReference type="EMBL" id="PSB55875.1"/>
    </source>
</evidence>
<dbReference type="EMBL" id="PVWO01000158">
    <property type="protein sequence ID" value="PSB55875.1"/>
    <property type="molecule type" value="Genomic_DNA"/>
</dbReference>
<feature type="transmembrane region" description="Helical" evidence="1">
    <location>
        <begin position="106"/>
        <end position="126"/>
    </location>
</feature>
<dbReference type="PANTHER" id="PTHR36738">
    <property type="entry name" value="EXPRESSED PROTEIN"/>
    <property type="match status" value="1"/>
</dbReference>
<reference evidence="2 3" key="1">
    <citation type="submission" date="2018-03" db="EMBL/GenBank/DDBJ databases">
        <title>The ancient ancestry and fast evolution of plastids.</title>
        <authorList>
            <person name="Moore K.R."/>
            <person name="Magnabosco C."/>
            <person name="Momper L."/>
            <person name="Gold D.A."/>
            <person name="Bosak T."/>
            <person name="Fournier G.P."/>
        </authorList>
    </citation>
    <scope>NUCLEOTIDE SEQUENCE [LARGE SCALE GENOMIC DNA]</scope>
    <source>
        <strain evidence="2 3">CCALA 037</strain>
    </source>
</reference>
<dbReference type="Proteomes" id="UP000238937">
    <property type="component" value="Unassembled WGS sequence"/>
</dbReference>
<dbReference type="RefSeq" id="WP_106305539.1">
    <property type="nucleotide sequence ID" value="NZ_PVWO01000158.1"/>
</dbReference>
<keyword evidence="1" id="KW-0812">Transmembrane</keyword>
<keyword evidence="1" id="KW-1133">Transmembrane helix</keyword>
<comment type="caution">
    <text evidence="2">The sequence shown here is derived from an EMBL/GenBank/DDBJ whole genome shotgun (WGS) entry which is preliminary data.</text>
</comment>
<keyword evidence="1" id="KW-0472">Membrane</keyword>
<organism evidence="2 3">
    <name type="scientific">Chamaesiphon polymorphus CCALA 037</name>
    <dbReference type="NCBI Taxonomy" id="2107692"/>
    <lineage>
        <taxon>Bacteria</taxon>
        <taxon>Bacillati</taxon>
        <taxon>Cyanobacteriota</taxon>
        <taxon>Cyanophyceae</taxon>
        <taxon>Gomontiellales</taxon>
        <taxon>Chamaesiphonaceae</taxon>
        <taxon>Chamaesiphon</taxon>
    </lineage>
</organism>
<dbReference type="AlphaFoldDB" id="A0A2T1GEA6"/>
<evidence type="ECO:0000313" key="3">
    <source>
        <dbReference type="Proteomes" id="UP000238937"/>
    </source>
</evidence>
<dbReference type="GO" id="GO:0016020">
    <property type="term" value="C:membrane"/>
    <property type="evidence" value="ECO:0007669"/>
    <property type="project" value="TreeGrafter"/>
</dbReference>
<name>A0A2T1GEA6_9CYAN</name>
<protein>
    <submittedName>
        <fullName evidence="2">DUF4079 domain-containing protein</fullName>
    </submittedName>
</protein>
<gene>
    <name evidence="2" type="ORF">C7B77_13620</name>
</gene>
<feature type="transmembrane region" description="Helical" evidence="1">
    <location>
        <begin position="76"/>
        <end position="94"/>
    </location>
</feature>
<evidence type="ECO:0000256" key="1">
    <source>
        <dbReference type="SAM" id="Phobius"/>
    </source>
</evidence>
<dbReference type="InterPro" id="IPR025067">
    <property type="entry name" value="DUF4079"/>
</dbReference>